<evidence type="ECO:0000313" key="2">
    <source>
        <dbReference type="Proteomes" id="UP000282084"/>
    </source>
</evidence>
<accession>A0A495VV81</accession>
<dbReference type="EMBL" id="RBXO01000001">
    <property type="protein sequence ID" value="RKT53269.1"/>
    <property type="molecule type" value="Genomic_DNA"/>
</dbReference>
<sequence>MTMHSESGVNHSTHLKVYSDATFRSQVNPDGIYEFADPQFVD</sequence>
<name>A0A495VV81_9PSEU</name>
<gene>
    <name evidence="1" type="ORF">C8E97_1828</name>
</gene>
<dbReference type="Proteomes" id="UP000282084">
    <property type="component" value="Unassembled WGS sequence"/>
</dbReference>
<evidence type="ECO:0000313" key="1">
    <source>
        <dbReference type="EMBL" id="RKT53269.1"/>
    </source>
</evidence>
<comment type="caution">
    <text evidence="1">The sequence shown here is derived from an EMBL/GenBank/DDBJ whole genome shotgun (WGS) entry which is preliminary data.</text>
</comment>
<organism evidence="1 2">
    <name type="scientific">Saccharothrix australiensis</name>
    <dbReference type="NCBI Taxonomy" id="2072"/>
    <lineage>
        <taxon>Bacteria</taxon>
        <taxon>Bacillati</taxon>
        <taxon>Actinomycetota</taxon>
        <taxon>Actinomycetes</taxon>
        <taxon>Pseudonocardiales</taxon>
        <taxon>Pseudonocardiaceae</taxon>
        <taxon>Saccharothrix</taxon>
    </lineage>
</organism>
<reference evidence="1 2" key="1">
    <citation type="submission" date="2018-10" db="EMBL/GenBank/DDBJ databases">
        <title>Sequencing the genomes of 1000 actinobacteria strains.</title>
        <authorList>
            <person name="Klenk H.-P."/>
        </authorList>
    </citation>
    <scope>NUCLEOTIDE SEQUENCE [LARGE SCALE GENOMIC DNA]</scope>
    <source>
        <strain evidence="1 2">DSM 43800</strain>
    </source>
</reference>
<dbReference type="AlphaFoldDB" id="A0A495VV81"/>
<protein>
    <submittedName>
        <fullName evidence="1">Uncharacterized protein</fullName>
    </submittedName>
</protein>
<proteinExistence type="predicted"/>
<keyword evidence="2" id="KW-1185">Reference proteome</keyword>